<feature type="transmembrane region" description="Helical" evidence="1">
    <location>
        <begin position="12"/>
        <end position="32"/>
    </location>
</feature>
<feature type="transmembrane region" description="Helical" evidence="1">
    <location>
        <begin position="38"/>
        <end position="57"/>
    </location>
</feature>
<name>A0A6G6WC76_9ACTN</name>
<feature type="transmembrane region" description="Helical" evidence="1">
    <location>
        <begin position="66"/>
        <end position="86"/>
    </location>
</feature>
<gene>
    <name evidence="2" type="ORF">G5V58_08585</name>
</gene>
<organism evidence="2 3">
    <name type="scientific">Nocardioides anomalus</name>
    <dbReference type="NCBI Taxonomy" id="2712223"/>
    <lineage>
        <taxon>Bacteria</taxon>
        <taxon>Bacillati</taxon>
        <taxon>Actinomycetota</taxon>
        <taxon>Actinomycetes</taxon>
        <taxon>Propionibacteriales</taxon>
        <taxon>Nocardioidaceae</taxon>
        <taxon>Nocardioides</taxon>
    </lineage>
</organism>
<dbReference type="RefSeq" id="WP_165231091.1">
    <property type="nucleotide sequence ID" value="NZ_CP049257.1"/>
</dbReference>
<keyword evidence="1" id="KW-0472">Membrane</keyword>
<reference evidence="2 3" key="1">
    <citation type="submission" date="2020-02" db="EMBL/GenBank/DDBJ databases">
        <title>Full genome sequence of Nocardioides sp. R-3366.</title>
        <authorList>
            <person name="Im W.-T."/>
        </authorList>
    </citation>
    <scope>NUCLEOTIDE SEQUENCE [LARGE SCALE GENOMIC DNA]</scope>
    <source>
        <strain evidence="2 3">R-3366</strain>
    </source>
</reference>
<keyword evidence="1" id="KW-0812">Transmembrane</keyword>
<accession>A0A6G6WC76</accession>
<feature type="transmembrane region" description="Helical" evidence="1">
    <location>
        <begin position="146"/>
        <end position="165"/>
    </location>
</feature>
<evidence type="ECO:0000313" key="2">
    <source>
        <dbReference type="EMBL" id="QIG42819.1"/>
    </source>
</evidence>
<dbReference type="Proteomes" id="UP000502996">
    <property type="component" value="Chromosome"/>
</dbReference>
<proteinExistence type="predicted"/>
<keyword evidence="1" id="KW-1133">Transmembrane helix</keyword>
<evidence type="ECO:0000313" key="3">
    <source>
        <dbReference type="Proteomes" id="UP000502996"/>
    </source>
</evidence>
<keyword evidence="3" id="KW-1185">Reference proteome</keyword>
<dbReference type="AlphaFoldDB" id="A0A6G6WC76"/>
<evidence type="ECO:0000256" key="1">
    <source>
        <dbReference type="SAM" id="Phobius"/>
    </source>
</evidence>
<protein>
    <submittedName>
        <fullName evidence="2">Uncharacterized protein</fullName>
    </submittedName>
</protein>
<dbReference type="EMBL" id="CP049257">
    <property type="protein sequence ID" value="QIG42819.1"/>
    <property type="molecule type" value="Genomic_DNA"/>
</dbReference>
<sequence length="230" mass="23863">MESRVAASVLWLRALFAGTFAVFLGTVGHVMADGLLPAPSFLAFLYVGTVLGSLPFLARPATLPRLLVLLVGGQTVIHLCLTLTAGHRGDPRVTAPAAPPHLGGASLPTVDGHRVGSFQDAFAGTAAQPAQTPTLPIHHLVADLHAHAPMMVAHLAAAALVALWLAHGERVVFTVLVATAALVLALVRPVVPVAVPPLRRPSLPQVAAVRLRDLLLGRALSRRGPPLLAA</sequence>
<feature type="transmembrane region" description="Helical" evidence="1">
    <location>
        <begin position="172"/>
        <end position="191"/>
    </location>
</feature>
<dbReference type="KEGG" id="nano:G5V58_08585"/>